<gene>
    <name evidence="1" type="ORF">OKIOD_LOCUS5593</name>
</gene>
<accession>A0ABN7SCN3</accession>
<dbReference type="EMBL" id="OU015569">
    <property type="protein sequence ID" value="CAG5095105.1"/>
    <property type="molecule type" value="Genomic_DNA"/>
</dbReference>
<sequence length="580" mass="68096">MSDYQKIADTLPNKPTDIYGTNTAPKLLNITSGERTKESLHFNLQIGEFHYTYHVMHGSTAADKITLWCERGTHRTPAEKRCPHRVRLAILNPALILTTTSWKREKGRKPKEVPRHKLILTADGVRDPDNYAVLEVCPDSPFEEVQGHNHPGNDNIRPLQDLFKENATLRSFDHKREQYDAEMANLPGHWVDQFKEDVAGGTEKTKRSIREKLARRWTSPASEIPEEAKSIPVYHHDPNVSFYHPDSASVVNERFLQAQFTNSKGRPITLWILKSEIHLLDDRHPLNKSPCFIDGTFDVNSKMPGVYQQYSIVRYYSSDNGRKGMSYPLLFCWLPDKTQSTYRAMFKKIRELYFEETGQELLINDWRVDYEPTPKKIIKELWPDAQVCGCEFHYCQCVIKNWRLKLGRKDFVFDVKLRVDFYDVYLGMPFCDPMIVNQALHILETQRIPAIECEEKRKRIEDFHYKYFKKEWITKRHSKADWNLHQLLLKNSYKSPPASVRAFSLLLKDYKGYFLGKFAVNRHARRKVESIVRCERVFYHHSKIESQTTEWKLDNAISICQQFRNLDKKIITYPLSYTVL</sequence>
<dbReference type="Proteomes" id="UP001158576">
    <property type="component" value="Chromosome XSR"/>
</dbReference>
<evidence type="ECO:0000313" key="1">
    <source>
        <dbReference type="EMBL" id="CAG5095105.1"/>
    </source>
</evidence>
<proteinExistence type="predicted"/>
<reference evidence="1 2" key="1">
    <citation type="submission" date="2021-04" db="EMBL/GenBank/DDBJ databases">
        <authorList>
            <person name="Bliznina A."/>
        </authorList>
    </citation>
    <scope>NUCLEOTIDE SEQUENCE [LARGE SCALE GENOMIC DNA]</scope>
</reference>
<organism evidence="1 2">
    <name type="scientific">Oikopleura dioica</name>
    <name type="common">Tunicate</name>
    <dbReference type="NCBI Taxonomy" id="34765"/>
    <lineage>
        <taxon>Eukaryota</taxon>
        <taxon>Metazoa</taxon>
        <taxon>Chordata</taxon>
        <taxon>Tunicata</taxon>
        <taxon>Appendicularia</taxon>
        <taxon>Copelata</taxon>
        <taxon>Oikopleuridae</taxon>
        <taxon>Oikopleura</taxon>
    </lineage>
</organism>
<name>A0ABN7SCN3_OIKDI</name>
<evidence type="ECO:0000313" key="2">
    <source>
        <dbReference type="Proteomes" id="UP001158576"/>
    </source>
</evidence>
<keyword evidence="2" id="KW-1185">Reference proteome</keyword>
<protein>
    <submittedName>
        <fullName evidence="1">Oidioi.mRNA.OKI2018_I69.XSR.g14035.t1.cds</fullName>
    </submittedName>
</protein>